<feature type="transmembrane region" description="Helical" evidence="8">
    <location>
        <begin position="680"/>
        <end position="699"/>
    </location>
</feature>
<feature type="transmembrane region" description="Helical" evidence="8">
    <location>
        <begin position="711"/>
        <end position="729"/>
    </location>
</feature>
<keyword evidence="5 8" id="KW-1133">Transmembrane helix</keyword>
<feature type="transmembrane region" description="Helical" evidence="8">
    <location>
        <begin position="634"/>
        <end position="652"/>
    </location>
</feature>
<protein>
    <submittedName>
        <fullName evidence="15">Mechanosensitive channel MscK</fullName>
    </submittedName>
</protein>
<keyword evidence="3" id="KW-1003">Cell membrane</keyword>
<dbReference type="Pfam" id="PF12795">
    <property type="entry name" value="MscS_porin"/>
    <property type="match status" value="1"/>
</dbReference>
<evidence type="ECO:0000256" key="7">
    <source>
        <dbReference type="SAM" id="Coils"/>
    </source>
</evidence>
<dbReference type="Pfam" id="PF00924">
    <property type="entry name" value="MS_channel_2nd"/>
    <property type="match status" value="1"/>
</dbReference>
<feature type="domain" description="Mechanosensitive ion channel inner membrane" evidence="11">
    <location>
        <begin position="483"/>
        <end position="815"/>
    </location>
</feature>
<evidence type="ECO:0000259" key="12">
    <source>
        <dbReference type="Pfam" id="PF12795"/>
    </source>
</evidence>
<organism evidence="15 16">
    <name type="scientific">Conservatibacter flavescens</name>
    <dbReference type="NCBI Taxonomy" id="28161"/>
    <lineage>
        <taxon>Bacteria</taxon>
        <taxon>Pseudomonadati</taxon>
        <taxon>Pseudomonadota</taxon>
        <taxon>Gammaproteobacteria</taxon>
        <taxon>Pasteurellales</taxon>
        <taxon>Pasteurellaceae</taxon>
        <taxon>Conservatibacter</taxon>
    </lineage>
</organism>
<feature type="transmembrane region" description="Helical" evidence="8">
    <location>
        <begin position="828"/>
        <end position="845"/>
    </location>
</feature>
<dbReference type="InterPro" id="IPR011014">
    <property type="entry name" value="MscS_channel_TM-2"/>
</dbReference>
<evidence type="ECO:0000256" key="6">
    <source>
        <dbReference type="ARBA" id="ARBA00023136"/>
    </source>
</evidence>
<dbReference type="SUPFAM" id="SSF82861">
    <property type="entry name" value="Mechanosensitive channel protein MscS (YggB), transmembrane region"/>
    <property type="match status" value="1"/>
</dbReference>
<feature type="transmembrane region" description="Helical" evidence="8">
    <location>
        <begin position="525"/>
        <end position="552"/>
    </location>
</feature>
<dbReference type="InterPro" id="IPR006685">
    <property type="entry name" value="MscS_channel_2nd"/>
</dbReference>
<sequence length="1091" mass="125191">MKKWLIFCCSWLMIWSAYAEDNRLQDLPNLSAITSQLEAATNAGADKTEIRLLDETQSLLHKIDEQKRLNEALNKEVAEANTSLQLSHKNSEKYREEMATNFEKSFADLTLNELQSRLNARQAELEKVQEELIELNNQGGGQSNVVSWVQTTLKENLTRTQELERLFVNASDDIQRNRYKTELALIALREAYHQTLLRENDKLRTLHEAKVEEKTSQQQALQVQIVALIEAINDRNLQASQDQVTQATQSEQQNVSNPTIASQLAINTRLSEDLLQQTKQMNELSQNNLYIKTVLDNLKQTQQYIENQINVLQGTLILSRVINKQRQDLPRDQIIKGLPKFITDLRVQIFNYTEVRSRLSEPKSAIEALAKEQNLVLSEKERLELEKIFQDRYKLLSDLINSLNNQLNLAVNIELYQQQVMSISDSLQQQLQQQSFWVPSNSVMDLEWFKQFPNRALWELTELSKTVDLSQISAHLGIIIAIGIALLLSYFVITWKKSAIKERLNTLAANVNTLKKDSHWHTPEALFWTVILALPSTFIFFGIVSFLGNIVFTNKSLLWILSLILSAHWLFFATVLSLLRPHGIAYLHFGMSPRSNESFRYAIKKSITMYVLFVVAFGFSYIESVDYSDDVLGEAMSLVALVMCQFVIFPLFNKAIKRYEHDAEEVGEVANTRWLKLSRAILVIVPISLMVLIFLGYYYTANVLIKHLLNSYLLVIAWFFARQLVYRIFTVSSRRMAYRRLQEKRQQIRQQENSDEKTKDNLELEEKNAIKISTVNRQLFQIADFVGWIILLVCFYLIWSDLISVAYYLDGFILWESGEGNHIETITLLNLMRTLFVLLITFALIRNLDGILEVLIFSRTRLSRGIAHTTTAILRYIVIVIGSIWAFSNLGLSWTKIQWIFTALSVGLGFGVREIFGSFISGLILLFDRPVRVGDKVTVGQYTGVVTQIRLRSTTLVDADNKDVVLPNQAFVTDRFINWTLHNTMTRVVIPVNIDYGTDLDLVAKLLHQAAAEAPRVLQDQAINVNFLAFGKNALEYELQVHVADLDDRVPATNFINYRINQLFKQHGVKIAIERLDVNIQNASTEQTVGT</sequence>
<reference evidence="15 16" key="1">
    <citation type="submission" date="2017-11" db="EMBL/GenBank/DDBJ databases">
        <title>Reclassification of Bisgaard taxon 7 as Conservatibacter flavescens gen. nov., sp. nov.</title>
        <authorList>
            <person name="Christensen H."/>
        </authorList>
    </citation>
    <scope>NUCLEOTIDE SEQUENCE [LARGE SCALE GENOMIC DNA]</scope>
    <source>
        <strain evidence="15 16">7_4</strain>
    </source>
</reference>
<feature type="coiled-coil region" evidence="7">
    <location>
        <begin position="111"/>
        <end position="138"/>
    </location>
</feature>
<dbReference type="Gene3D" id="1.10.287.1260">
    <property type="match status" value="1"/>
</dbReference>
<dbReference type="Proteomes" id="UP000229329">
    <property type="component" value="Unassembled WGS sequence"/>
</dbReference>
<comment type="similarity">
    <text evidence="2">Belongs to the MscS (TC 1.A.23) family.</text>
</comment>
<proteinExistence type="inferred from homology"/>
<feature type="transmembrane region" description="Helical" evidence="8">
    <location>
        <begin position="558"/>
        <end position="580"/>
    </location>
</feature>
<dbReference type="InterPro" id="IPR023408">
    <property type="entry name" value="MscS_beta-dom_sf"/>
</dbReference>
<dbReference type="EMBL" id="PHHA01000005">
    <property type="protein sequence ID" value="PJG85835.1"/>
    <property type="molecule type" value="Genomic_DNA"/>
</dbReference>
<evidence type="ECO:0000259" key="10">
    <source>
        <dbReference type="Pfam" id="PF00924"/>
    </source>
</evidence>
<keyword evidence="6 8" id="KW-0472">Membrane</keyword>
<evidence type="ECO:0000313" key="15">
    <source>
        <dbReference type="EMBL" id="PJG85835.1"/>
    </source>
</evidence>
<keyword evidence="16" id="KW-1185">Reference proteome</keyword>
<dbReference type="InterPro" id="IPR010920">
    <property type="entry name" value="LSM_dom_sf"/>
</dbReference>
<evidence type="ECO:0000256" key="9">
    <source>
        <dbReference type="SAM" id="SignalP"/>
    </source>
</evidence>
<evidence type="ECO:0000259" key="13">
    <source>
        <dbReference type="Pfam" id="PF21082"/>
    </source>
</evidence>
<feature type="domain" description="Mechanosensitive ion channel MscS porin" evidence="12">
    <location>
        <begin position="36"/>
        <end position="261"/>
    </location>
</feature>
<keyword evidence="9" id="KW-0732">Signal</keyword>
<dbReference type="InterPro" id="IPR011066">
    <property type="entry name" value="MscS_channel_C_sf"/>
</dbReference>
<dbReference type="GO" id="GO:0008381">
    <property type="term" value="F:mechanosensitive monoatomic ion channel activity"/>
    <property type="evidence" value="ECO:0007669"/>
    <property type="project" value="UniProtKB-ARBA"/>
</dbReference>
<dbReference type="Pfam" id="PF21082">
    <property type="entry name" value="MS_channel_3rd"/>
    <property type="match status" value="1"/>
</dbReference>
<dbReference type="InterPro" id="IPR025692">
    <property type="entry name" value="MscS_IM_dom1"/>
</dbReference>
<dbReference type="PANTHER" id="PTHR30347">
    <property type="entry name" value="POTASSIUM CHANNEL RELATED"/>
    <property type="match status" value="1"/>
</dbReference>
<comment type="subcellular location">
    <subcellularLocation>
        <location evidence="1">Cell membrane</location>
        <topology evidence="1">Multi-pass membrane protein</topology>
    </subcellularLocation>
</comment>
<evidence type="ECO:0000256" key="1">
    <source>
        <dbReference type="ARBA" id="ARBA00004651"/>
    </source>
</evidence>
<evidence type="ECO:0000256" key="3">
    <source>
        <dbReference type="ARBA" id="ARBA00022475"/>
    </source>
</evidence>
<dbReference type="Pfam" id="PF21088">
    <property type="entry name" value="MS_channel_1st"/>
    <property type="match status" value="1"/>
</dbReference>
<dbReference type="Pfam" id="PF12794">
    <property type="entry name" value="MscS_TM"/>
    <property type="match status" value="1"/>
</dbReference>
<dbReference type="RefSeq" id="WP_100288223.1">
    <property type="nucleotide sequence ID" value="NZ_PHHA01000005.1"/>
</dbReference>
<evidence type="ECO:0000256" key="8">
    <source>
        <dbReference type="SAM" id="Phobius"/>
    </source>
</evidence>
<evidence type="ECO:0000313" key="16">
    <source>
        <dbReference type="Proteomes" id="UP000229329"/>
    </source>
</evidence>
<feature type="domain" description="Mechanosensitive ion channel transmembrane helices 2/3" evidence="14">
    <location>
        <begin position="873"/>
        <end position="912"/>
    </location>
</feature>
<dbReference type="AlphaFoldDB" id="A0A2M8S3V3"/>
<dbReference type="NCBIfam" id="NF008438">
    <property type="entry name" value="PRK11281.1"/>
    <property type="match status" value="1"/>
</dbReference>
<dbReference type="InterPro" id="IPR049278">
    <property type="entry name" value="MS_channel_C"/>
</dbReference>
<feature type="domain" description="Mechanosensitive ion channel MscS" evidence="10">
    <location>
        <begin position="915"/>
        <end position="980"/>
    </location>
</feature>
<feature type="transmembrane region" description="Helical" evidence="8">
    <location>
        <begin position="472"/>
        <end position="493"/>
    </location>
</feature>
<evidence type="ECO:0000256" key="5">
    <source>
        <dbReference type="ARBA" id="ARBA00022989"/>
    </source>
</evidence>
<dbReference type="Gene3D" id="3.30.70.100">
    <property type="match status" value="1"/>
</dbReference>
<feature type="coiled-coil region" evidence="7">
    <location>
        <begin position="56"/>
        <end position="83"/>
    </location>
</feature>
<evidence type="ECO:0000259" key="14">
    <source>
        <dbReference type="Pfam" id="PF21088"/>
    </source>
</evidence>
<feature type="domain" description="Mechanosensitive ion channel MscS C-terminal" evidence="13">
    <location>
        <begin position="988"/>
        <end position="1071"/>
    </location>
</feature>
<feature type="transmembrane region" description="Helical" evidence="8">
    <location>
        <begin position="785"/>
        <end position="808"/>
    </location>
</feature>
<feature type="transmembrane region" description="Helical" evidence="8">
    <location>
        <begin position="899"/>
        <end position="927"/>
    </location>
</feature>
<evidence type="ECO:0000256" key="4">
    <source>
        <dbReference type="ARBA" id="ARBA00022692"/>
    </source>
</evidence>
<dbReference type="GO" id="GO:0009992">
    <property type="term" value="P:intracellular water homeostasis"/>
    <property type="evidence" value="ECO:0007669"/>
    <property type="project" value="TreeGrafter"/>
</dbReference>
<dbReference type="OrthoDB" id="9799209at2"/>
<dbReference type="SUPFAM" id="SSF50182">
    <property type="entry name" value="Sm-like ribonucleoproteins"/>
    <property type="match status" value="1"/>
</dbReference>
<dbReference type="InterPro" id="IPR049142">
    <property type="entry name" value="MS_channel_1st"/>
</dbReference>
<feature type="transmembrane region" description="Helical" evidence="8">
    <location>
        <begin position="601"/>
        <end position="622"/>
    </location>
</feature>
<comment type="caution">
    <text evidence="15">The sequence shown here is derived from an EMBL/GenBank/DDBJ whole genome shotgun (WGS) entry which is preliminary data.</text>
</comment>
<dbReference type="InterPro" id="IPR024393">
    <property type="entry name" value="MscS_porin"/>
</dbReference>
<feature type="coiled-coil region" evidence="7">
    <location>
        <begin position="734"/>
        <end position="768"/>
    </location>
</feature>
<dbReference type="SUPFAM" id="SSF82689">
    <property type="entry name" value="Mechanosensitive channel protein MscS (YggB), C-terminal domain"/>
    <property type="match status" value="1"/>
</dbReference>
<dbReference type="PANTHER" id="PTHR30347:SF1">
    <property type="entry name" value="MECHANOSENSITIVE CHANNEL MSCK"/>
    <property type="match status" value="1"/>
</dbReference>
<dbReference type="GO" id="GO:0005886">
    <property type="term" value="C:plasma membrane"/>
    <property type="evidence" value="ECO:0007669"/>
    <property type="project" value="UniProtKB-SubCell"/>
</dbReference>
<evidence type="ECO:0000256" key="2">
    <source>
        <dbReference type="ARBA" id="ARBA00008017"/>
    </source>
</evidence>
<feature type="signal peptide" evidence="9">
    <location>
        <begin position="1"/>
        <end position="19"/>
    </location>
</feature>
<dbReference type="Gene3D" id="2.30.30.60">
    <property type="match status" value="1"/>
</dbReference>
<dbReference type="InterPro" id="IPR052702">
    <property type="entry name" value="MscS-like_channel"/>
</dbReference>
<name>A0A2M8S3V3_9PAST</name>
<feature type="transmembrane region" description="Helical" evidence="8">
    <location>
        <begin position="866"/>
        <end position="887"/>
    </location>
</feature>
<accession>A0A2M8S3V3</accession>
<gene>
    <name evidence="15" type="ORF">CVP05_03640</name>
</gene>
<feature type="chain" id="PRO_5014889556" evidence="9">
    <location>
        <begin position="20"/>
        <end position="1091"/>
    </location>
</feature>
<evidence type="ECO:0000259" key="11">
    <source>
        <dbReference type="Pfam" id="PF12794"/>
    </source>
</evidence>
<keyword evidence="7" id="KW-0175">Coiled coil</keyword>
<keyword evidence="4 8" id="KW-0812">Transmembrane</keyword>